<sequence length="360" mass="37815">MSGAGAAPSRPDGRGRRRELVWPASLGRLEVEVGLRAAVAVGVSLMVLHAAGAEDLAAYAAFAAFVILYGRGETYRRRLTTLAVVGTVFLAIIAAAMAVALRGSPDDAVVGGLAVVAALGMVVSQAMALKPFGPIFMVFAFGVISSIPLTPEQFLPRLGISAATVVFCLLLTLIGRPLRRLPGPHRRLLGPLDSPRRALHALSDPALWGLAALAAAGTAAAMQLSSLVGLGHSYWAAVAVAACMPRPHAPLSLARIIHRVVGTTLGVGGAWALLVLDPPTPVVILLVAAFQFIAELFVVRVYWFALLFITPLALMVSHLSQPRPVDQLVVDRVLDTLLGGLVLLPIMGVVHLVRRRAAVR</sequence>
<feature type="transmembrane region" description="Helical" evidence="5">
    <location>
        <begin position="157"/>
        <end position="178"/>
    </location>
</feature>
<keyword evidence="3 5" id="KW-1133">Transmembrane helix</keyword>
<proteinExistence type="predicted"/>
<evidence type="ECO:0000313" key="8">
    <source>
        <dbReference type="Proteomes" id="UP001501736"/>
    </source>
</evidence>
<dbReference type="Pfam" id="PF13515">
    <property type="entry name" value="FUSC_2"/>
    <property type="match status" value="1"/>
</dbReference>
<feature type="transmembrane region" description="Helical" evidence="5">
    <location>
        <begin position="135"/>
        <end position="151"/>
    </location>
</feature>
<comment type="caution">
    <text evidence="7">The sequence shown here is derived from an EMBL/GenBank/DDBJ whole genome shotgun (WGS) entry which is preliminary data.</text>
</comment>
<evidence type="ECO:0000256" key="3">
    <source>
        <dbReference type="ARBA" id="ARBA00022989"/>
    </source>
</evidence>
<protein>
    <submittedName>
        <fullName evidence="7">FUSC family protein</fullName>
    </submittedName>
</protein>
<feature type="transmembrane region" description="Helical" evidence="5">
    <location>
        <begin position="333"/>
        <end position="353"/>
    </location>
</feature>
<dbReference type="Proteomes" id="UP001501736">
    <property type="component" value="Unassembled WGS sequence"/>
</dbReference>
<gene>
    <name evidence="7" type="ORF">GCM10020260_22790</name>
</gene>
<feature type="transmembrane region" description="Helical" evidence="5">
    <location>
        <begin position="303"/>
        <end position="321"/>
    </location>
</feature>
<evidence type="ECO:0000313" key="7">
    <source>
        <dbReference type="EMBL" id="GAA3287016.1"/>
    </source>
</evidence>
<keyword evidence="4 5" id="KW-0472">Membrane</keyword>
<evidence type="ECO:0000256" key="2">
    <source>
        <dbReference type="ARBA" id="ARBA00022692"/>
    </source>
</evidence>
<keyword evidence="8" id="KW-1185">Reference proteome</keyword>
<feature type="transmembrane region" description="Helical" evidence="5">
    <location>
        <begin position="199"/>
        <end position="221"/>
    </location>
</feature>
<keyword evidence="2 5" id="KW-0812">Transmembrane</keyword>
<feature type="transmembrane region" description="Helical" evidence="5">
    <location>
        <begin position="79"/>
        <end position="102"/>
    </location>
</feature>
<feature type="domain" description="Integral membrane bound transporter" evidence="6">
    <location>
        <begin position="222"/>
        <end position="344"/>
    </location>
</feature>
<accession>A0ABP6RGD6</accession>
<name>A0ABP6RGD6_9MICC</name>
<dbReference type="EMBL" id="BAAAYG010000010">
    <property type="protein sequence ID" value="GAA3287016.1"/>
    <property type="molecule type" value="Genomic_DNA"/>
</dbReference>
<organism evidence="7 8">
    <name type="scientific">Nesterenkonia halobia</name>
    <dbReference type="NCBI Taxonomy" id="37922"/>
    <lineage>
        <taxon>Bacteria</taxon>
        <taxon>Bacillati</taxon>
        <taxon>Actinomycetota</taxon>
        <taxon>Actinomycetes</taxon>
        <taxon>Micrococcales</taxon>
        <taxon>Micrococcaceae</taxon>
        <taxon>Nesterenkonia</taxon>
    </lineage>
</organism>
<feature type="transmembrane region" description="Helical" evidence="5">
    <location>
        <begin position="56"/>
        <end position="72"/>
    </location>
</feature>
<evidence type="ECO:0000259" key="6">
    <source>
        <dbReference type="Pfam" id="PF13515"/>
    </source>
</evidence>
<evidence type="ECO:0000256" key="1">
    <source>
        <dbReference type="ARBA" id="ARBA00004141"/>
    </source>
</evidence>
<reference evidence="8" key="1">
    <citation type="journal article" date="2019" name="Int. J. Syst. Evol. Microbiol.">
        <title>The Global Catalogue of Microorganisms (GCM) 10K type strain sequencing project: providing services to taxonomists for standard genome sequencing and annotation.</title>
        <authorList>
            <consortium name="The Broad Institute Genomics Platform"/>
            <consortium name="The Broad Institute Genome Sequencing Center for Infectious Disease"/>
            <person name="Wu L."/>
            <person name="Ma J."/>
        </authorList>
    </citation>
    <scope>NUCLEOTIDE SEQUENCE [LARGE SCALE GENOMIC DNA]</scope>
    <source>
        <strain evidence="8">JCM 11483</strain>
    </source>
</reference>
<dbReference type="InterPro" id="IPR049453">
    <property type="entry name" value="Memb_transporter_dom"/>
</dbReference>
<feature type="transmembrane region" description="Helical" evidence="5">
    <location>
        <begin position="108"/>
        <end position="128"/>
    </location>
</feature>
<evidence type="ECO:0000256" key="4">
    <source>
        <dbReference type="ARBA" id="ARBA00023136"/>
    </source>
</evidence>
<comment type="subcellular location">
    <subcellularLocation>
        <location evidence="1">Membrane</location>
        <topology evidence="1">Multi-pass membrane protein</topology>
    </subcellularLocation>
</comment>
<evidence type="ECO:0000256" key="5">
    <source>
        <dbReference type="SAM" id="Phobius"/>
    </source>
</evidence>
<dbReference type="RefSeq" id="WP_344721450.1">
    <property type="nucleotide sequence ID" value="NZ_BAAAYG010000010.1"/>
</dbReference>